<keyword evidence="5" id="KW-0269">Exonuclease</keyword>
<evidence type="ECO:0000259" key="7">
    <source>
        <dbReference type="Pfam" id="PF07522"/>
    </source>
</evidence>
<dbReference type="GO" id="GO:0035312">
    <property type="term" value="F:5'-3' DNA exonuclease activity"/>
    <property type="evidence" value="ECO:0007669"/>
    <property type="project" value="TreeGrafter"/>
</dbReference>
<evidence type="ECO:0000256" key="6">
    <source>
        <dbReference type="SAM" id="MobiDB-lite"/>
    </source>
</evidence>
<dbReference type="GO" id="GO:0006303">
    <property type="term" value="P:double-strand break repair via nonhomologous end joining"/>
    <property type="evidence" value="ECO:0007669"/>
    <property type="project" value="TreeGrafter"/>
</dbReference>
<dbReference type="GO" id="GO:0008800">
    <property type="term" value="F:beta-lactamase activity"/>
    <property type="evidence" value="ECO:0007669"/>
    <property type="project" value="UniProtKB-EC"/>
</dbReference>
<comment type="caution">
    <text evidence="8">The sequence shown here is derived from an EMBL/GenBank/DDBJ whole genome shotgun (WGS) entry which is preliminary data.</text>
</comment>
<keyword evidence="3" id="KW-0540">Nuclease</keyword>
<sequence length="218" mass="23763">METLMALELPDVFTTEPGAGRIRAVDRSEVRATNLAAWNRRRPTLAILPTSRPPQSFHPDLHVVPYSDHSSYQELEDFVSALRPASLVPIVGAHAPCFSALLSPRKKRRPVLVPESVQRYMAVPRHRELEPRSGSTLRPARPGSRPGAPPPVGWCSSLRAGKTGPPGLMGGGRGSGAWSCRRRSLRSPPRPGNGRSLRRGGARRRLFRTGAEGPAALR</sequence>
<feature type="domain" description="DNA repair metallo-beta-lactamase" evidence="7">
    <location>
        <begin position="36"/>
        <end position="91"/>
    </location>
</feature>
<protein>
    <recommendedName>
        <fullName evidence="2">beta-lactamase</fullName>
        <ecNumber evidence="2">3.5.2.6</ecNumber>
    </recommendedName>
</protein>
<dbReference type="AlphaFoldDB" id="A0A9D3LVJ1"/>
<dbReference type="GO" id="GO:0036297">
    <property type="term" value="P:interstrand cross-link repair"/>
    <property type="evidence" value="ECO:0007669"/>
    <property type="project" value="TreeGrafter"/>
</dbReference>
<keyword evidence="4" id="KW-0378">Hydrolase</keyword>
<dbReference type="GO" id="GO:0000723">
    <property type="term" value="P:telomere maintenance"/>
    <property type="evidence" value="ECO:0007669"/>
    <property type="project" value="TreeGrafter"/>
</dbReference>
<dbReference type="Gene3D" id="3.40.50.12650">
    <property type="match status" value="1"/>
</dbReference>
<dbReference type="EC" id="3.5.2.6" evidence="2"/>
<dbReference type="InterPro" id="IPR011084">
    <property type="entry name" value="DRMBL"/>
</dbReference>
<dbReference type="Proteomes" id="UP001044222">
    <property type="component" value="Chromosome 12"/>
</dbReference>
<reference evidence="8" key="1">
    <citation type="submission" date="2021-01" db="EMBL/GenBank/DDBJ databases">
        <title>A chromosome-scale assembly of European eel, Anguilla anguilla.</title>
        <authorList>
            <person name="Henkel C."/>
            <person name="Jong-Raadsen S.A."/>
            <person name="Dufour S."/>
            <person name="Weltzien F.-A."/>
            <person name="Palstra A.P."/>
            <person name="Pelster B."/>
            <person name="Spaink H.P."/>
            <person name="Van Den Thillart G.E."/>
            <person name="Jansen H."/>
            <person name="Zahm M."/>
            <person name="Klopp C."/>
            <person name="Cedric C."/>
            <person name="Louis A."/>
            <person name="Berthelot C."/>
            <person name="Parey E."/>
            <person name="Roest Crollius H."/>
            <person name="Montfort J."/>
            <person name="Robinson-Rechavi M."/>
            <person name="Bucao C."/>
            <person name="Bouchez O."/>
            <person name="Gislard M."/>
            <person name="Lluch J."/>
            <person name="Milhes M."/>
            <person name="Lampietro C."/>
            <person name="Lopez Roques C."/>
            <person name="Donnadieu C."/>
            <person name="Braasch I."/>
            <person name="Desvignes T."/>
            <person name="Postlethwait J."/>
            <person name="Bobe J."/>
            <person name="Guiguen Y."/>
            <person name="Dirks R."/>
        </authorList>
    </citation>
    <scope>NUCLEOTIDE SEQUENCE</scope>
    <source>
        <strain evidence="8">Tag_6206</strain>
        <tissue evidence="8">Liver</tissue>
    </source>
</reference>
<proteinExistence type="predicted"/>
<dbReference type="PANTHER" id="PTHR23240:SF26">
    <property type="entry name" value="5' EXONUCLEASE APOLLO"/>
    <property type="match status" value="1"/>
</dbReference>
<evidence type="ECO:0000313" key="8">
    <source>
        <dbReference type="EMBL" id="KAG5837767.1"/>
    </source>
</evidence>
<dbReference type="EMBL" id="JAFIRN010000012">
    <property type="protein sequence ID" value="KAG5837767.1"/>
    <property type="molecule type" value="Genomic_DNA"/>
</dbReference>
<organism evidence="8 9">
    <name type="scientific">Anguilla anguilla</name>
    <name type="common">European freshwater eel</name>
    <name type="synonym">Muraena anguilla</name>
    <dbReference type="NCBI Taxonomy" id="7936"/>
    <lineage>
        <taxon>Eukaryota</taxon>
        <taxon>Metazoa</taxon>
        <taxon>Chordata</taxon>
        <taxon>Craniata</taxon>
        <taxon>Vertebrata</taxon>
        <taxon>Euteleostomi</taxon>
        <taxon>Actinopterygii</taxon>
        <taxon>Neopterygii</taxon>
        <taxon>Teleostei</taxon>
        <taxon>Anguilliformes</taxon>
        <taxon>Anguillidae</taxon>
        <taxon>Anguilla</taxon>
    </lineage>
</organism>
<evidence type="ECO:0000256" key="2">
    <source>
        <dbReference type="ARBA" id="ARBA00012865"/>
    </source>
</evidence>
<keyword evidence="9" id="KW-1185">Reference proteome</keyword>
<gene>
    <name evidence="8" type="ORF">ANANG_G00216160</name>
</gene>
<evidence type="ECO:0000256" key="3">
    <source>
        <dbReference type="ARBA" id="ARBA00022722"/>
    </source>
</evidence>
<comment type="catalytic activity">
    <reaction evidence="1">
        <text>a beta-lactam + H2O = a substituted beta-amino acid</text>
        <dbReference type="Rhea" id="RHEA:20401"/>
        <dbReference type="ChEBI" id="CHEBI:15377"/>
        <dbReference type="ChEBI" id="CHEBI:35627"/>
        <dbReference type="ChEBI" id="CHEBI:140347"/>
        <dbReference type="EC" id="3.5.2.6"/>
    </reaction>
</comment>
<dbReference type="PANTHER" id="PTHR23240">
    <property type="entry name" value="DNA CROSS-LINK REPAIR PROTEIN PSO2/SNM1-RELATED"/>
    <property type="match status" value="1"/>
</dbReference>
<name>A0A9D3LVJ1_ANGAN</name>
<feature type="region of interest" description="Disordered" evidence="6">
    <location>
        <begin position="124"/>
        <end position="218"/>
    </location>
</feature>
<feature type="compositionally biased region" description="Basic residues" evidence="6">
    <location>
        <begin position="196"/>
        <end position="207"/>
    </location>
</feature>
<dbReference type="GO" id="GO:0003684">
    <property type="term" value="F:damaged DNA binding"/>
    <property type="evidence" value="ECO:0007669"/>
    <property type="project" value="TreeGrafter"/>
</dbReference>
<accession>A0A9D3LVJ1</accession>
<evidence type="ECO:0000256" key="1">
    <source>
        <dbReference type="ARBA" id="ARBA00001526"/>
    </source>
</evidence>
<dbReference type="Pfam" id="PF07522">
    <property type="entry name" value="DRMBL"/>
    <property type="match status" value="1"/>
</dbReference>
<evidence type="ECO:0000256" key="5">
    <source>
        <dbReference type="ARBA" id="ARBA00022839"/>
    </source>
</evidence>
<evidence type="ECO:0000313" key="9">
    <source>
        <dbReference type="Proteomes" id="UP001044222"/>
    </source>
</evidence>
<evidence type="ECO:0000256" key="4">
    <source>
        <dbReference type="ARBA" id="ARBA00022801"/>
    </source>
</evidence>